<feature type="transmembrane region" description="Helical" evidence="7">
    <location>
        <begin position="426"/>
        <end position="445"/>
    </location>
</feature>
<feature type="transmembrane region" description="Helical" evidence="7">
    <location>
        <begin position="355"/>
        <end position="379"/>
    </location>
</feature>
<evidence type="ECO:0000256" key="3">
    <source>
        <dbReference type="ARBA" id="ARBA00022475"/>
    </source>
</evidence>
<feature type="transmembrane region" description="Helical" evidence="7">
    <location>
        <begin position="305"/>
        <end position="330"/>
    </location>
</feature>
<feature type="transmembrane region" description="Helical" evidence="7">
    <location>
        <begin position="262"/>
        <end position="284"/>
    </location>
</feature>
<protein>
    <recommendedName>
        <fullName evidence="8">ABC3 transporter permease C-terminal domain-containing protein</fullName>
    </recommendedName>
</protein>
<feature type="transmembrane region" description="Helical" evidence="7">
    <location>
        <begin position="695"/>
        <end position="724"/>
    </location>
</feature>
<dbReference type="STRING" id="183.GCA_002009735_01842"/>
<dbReference type="HOGENOM" id="CLU_005531_2_0_12"/>
<reference evidence="9 10" key="1">
    <citation type="submission" date="2011-10" db="EMBL/GenBank/DDBJ databases">
        <title>The Improved High-Quality Draft genome of Leptonema illini DSM 21528.</title>
        <authorList>
            <consortium name="US DOE Joint Genome Institute (JGI-PGF)"/>
            <person name="Lucas S."/>
            <person name="Copeland A."/>
            <person name="Lapidus A."/>
            <person name="Glavina del Rio T."/>
            <person name="Dalin E."/>
            <person name="Tice H."/>
            <person name="Bruce D."/>
            <person name="Goodwin L."/>
            <person name="Pitluck S."/>
            <person name="Peters L."/>
            <person name="Mikhailova N."/>
            <person name="Held B."/>
            <person name="Kyrpides N."/>
            <person name="Mavromatis K."/>
            <person name="Ivanova N."/>
            <person name="Markowitz V."/>
            <person name="Cheng J.-F."/>
            <person name="Hugenholtz P."/>
            <person name="Woyke T."/>
            <person name="Wu D."/>
            <person name="Gronow S."/>
            <person name="Wellnitz S."/>
            <person name="Brambilla E.-M."/>
            <person name="Klenk H.-P."/>
            <person name="Eisen J.A."/>
        </authorList>
    </citation>
    <scope>NUCLEOTIDE SEQUENCE [LARGE SCALE GENOMIC DNA]</scope>
    <source>
        <strain evidence="9 10">DSM 21528</strain>
    </source>
</reference>
<sequence length="779" mass="85741">MKTLDRKLFRDLIALRFQGLSIALVVAAGVAIFVASLSAYDSLLGARARFYTAARFAEGFVTLKRAPRSVEENLSRIPGIVAVRSRILQEAVLDLPGDNLPSAARFISITDDLNRLVLRTGRMPRSSDEVVLSESFAIANRLQPGDTLVAILNGRKKTLSVAGTALSAEYVYVFRPGSFLPDDRHYGIIWMNRDALEAAFAMQGGFNDAIFIFAPGAHRPSVLKRIDRVLDDYGGVGAYDRDRLPSHSFLRDEFKQLRMTAFMVPSIFLGVAAFLLHMVSSRLVSREREQIATLKALGYSNVDVALHYIKLISSVSGVGALIGVIVGVYLGDGWTGMYGEFYKFPDLRHVFDPMLAVYGIGIGLLASTIGVIFSVVQVIRLQPAQAMRPPVPASISFAPFERFLRGISITARLVIRHLFYRPLRTVLTVVGISFSVMIMVVGTFFQDAVDSMLRIQFDLMQRESVTISFIVPVAARSLNEITSQPGVILAEGYRLVPVRIRSGHLSKELLMQGIPEDASLRRLVNSERNVVVPPKEGVFINSIVARKFGLSEGQTIELEVLEGNRRKVRVKISGLIDEMLGQGVYMERSAVNRLLSEGPSVNLLALRTDARQEEALLQKLKGYPTVSGVTTRAGTLKVFYEMMSRSILVTAFILLVFAMIISIGVVYNTAMISLSERSFELATLRIAGFTKLEVFAILIGEITVLTVLALPLGAVFGYGMALAMINTVDTEGFSIPLEISMQTYGMAVITTILTTIVSAFILYRKIKGLDLLSVLKVRE</sequence>
<evidence type="ECO:0000313" key="9">
    <source>
        <dbReference type="EMBL" id="EHQ04812.1"/>
    </source>
</evidence>
<keyword evidence="4 7" id="KW-0812">Transmembrane</keyword>
<evidence type="ECO:0000256" key="1">
    <source>
        <dbReference type="ARBA" id="ARBA00004651"/>
    </source>
</evidence>
<evidence type="ECO:0000256" key="7">
    <source>
        <dbReference type="SAM" id="Phobius"/>
    </source>
</evidence>
<accession>H2CHI9</accession>
<keyword evidence="5 7" id="KW-1133">Transmembrane helix</keyword>
<dbReference type="InterPro" id="IPR003838">
    <property type="entry name" value="ABC3_permease_C"/>
</dbReference>
<dbReference type="GO" id="GO:0044874">
    <property type="term" value="P:lipoprotein localization to outer membrane"/>
    <property type="evidence" value="ECO:0007669"/>
    <property type="project" value="TreeGrafter"/>
</dbReference>
<dbReference type="GO" id="GO:0098797">
    <property type="term" value="C:plasma membrane protein complex"/>
    <property type="evidence" value="ECO:0007669"/>
    <property type="project" value="TreeGrafter"/>
</dbReference>
<feature type="domain" description="ABC3 transporter permease C-terminal" evidence="8">
    <location>
        <begin position="653"/>
        <end position="768"/>
    </location>
</feature>
<dbReference type="Proteomes" id="UP000005737">
    <property type="component" value="Unassembled WGS sequence"/>
</dbReference>
<evidence type="ECO:0000313" key="10">
    <source>
        <dbReference type="Proteomes" id="UP000005737"/>
    </source>
</evidence>
<dbReference type="EMBL" id="JH597773">
    <property type="protein sequence ID" value="EHQ04812.1"/>
    <property type="molecule type" value="Genomic_DNA"/>
</dbReference>
<dbReference type="InterPro" id="IPR051447">
    <property type="entry name" value="Lipoprotein-release_system"/>
</dbReference>
<evidence type="ECO:0000256" key="6">
    <source>
        <dbReference type="ARBA" id="ARBA00023136"/>
    </source>
</evidence>
<dbReference type="PANTHER" id="PTHR30489">
    <property type="entry name" value="LIPOPROTEIN-RELEASING SYSTEM TRANSMEMBRANE PROTEIN LOLE"/>
    <property type="match status" value="1"/>
</dbReference>
<organism evidence="9 10">
    <name type="scientific">Leptonema illini DSM 21528</name>
    <dbReference type="NCBI Taxonomy" id="929563"/>
    <lineage>
        <taxon>Bacteria</taxon>
        <taxon>Pseudomonadati</taxon>
        <taxon>Spirochaetota</taxon>
        <taxon>Spirochaetia</taxon>
        <taxon>Leptospirales</taxon>
        <taxon>Leptospiraceae</taxon>
        <taxon>Leptonema</taxon>
    </lineage>
</organism>
<keyword evidence="10" id="KW-1185">Reference proteome</keyword>
<gene>
    <name evidence="9" type="ORF">Lepil_0101</name>
</gene>
<name>H2CHI9_9LEPT</name>
<dbReference type="PANTHER" id="PTHR30489:SF0">
    <property type="entry name" value="LIPOPROTEIN-RELEASING SYSTEM TRANSMEMBRANE PROTEIN LOLE"/>
    <property type="match status" value="1"/>
</dbReference>
<evidence type="ECO:0000259" key="8">
    <source>
        <dbReference type="Pfam" id="PF02687"/>
    </source>
</evidence>
<feature type="domain" description="ABC3 transporter permease C-terminal" evidence="8">
    <location>
        <begin position="263"/>
        <end position="383"/>
    </location>
</feature>
<feature type="transmembrane region" description="Helical" evidence="7">
    <location>
        <begin position="744"/>
        <end position="763"/>
    </location>
</feature>
<keyword evidence="6 7" id="KW-0472">Membrane</keyword>
<feature type="transmembrane region" description="Helical" evidence="7">
    <location>
        <begin position="20"/>
        <end position="40"/>
    </location>
</feature>
<comment type="similarity">
    <text evidence="2">Belongs to the ABC-4 integral membrane protein family. LolC/E subfamily.</text>
</comment>
<proteinExistence type="inferred from homology"/>
<feature type="transmembrane region" description="Helical" evidence="7">
    <location>
        <begin position="647"/>
        <end position="674"/>
    </location>
</feature>
<evidence type="ECO:0000256" key="5">
    <source>
        <dbReference type="ARBA" id="ARBA00022989"/>
    </source>
</evidence>
<evidence type="ECO:0000256" key="4">
    <source>
        <dbReference type="ARBA" id="ARBA00022692"/>
    </source>
</evidence>
<dbReference type="Pfam" id="PF02687">
    <property type="entry name" value="FtsX"/>
    <property type="match status" value="2"/>
</dbReference>
<evidence type="ECO:0000256" key="2">
    <source>
        <dbReference type="ARBA" id="ARBA00005236"/>
    </source>
</evidence>
<dbReference type="RefSeq" id="WP_002768883.1">
    <property type="nucleotide sequence ID" value="NZ_JH597773.1"/>
</dbReference>
<comment type="subcellular location">
    <subcellularLocation>
        <location evidence="1">Cell membrane</location>
        <topology evidence="1">Multi-pass membrane protein</topology>
    </subcellularLocation>
</comment>
<keyword evidence="3" id="KW-1003">Cell membrane</keyword>
<dbReference type="AlphaFoldDB" id="H2CHI9"/>